<feature type="non-terminal residue" evidence="1">
    <location>
        <position position="1"/>
    </location>
</feature>
<evidence type="ECO:0000313" key="2">
    <source>
        <dbReference type="Proteomes" id="UP001168363"/>
    </source>
</evidence>
<keyword evidence="2" id="KW-1185">Reference proteome</keyword>
<protein>
    <submittedName>
        <fullName evidence="1">Uncharacterized protein</fullName>
    </submittedName>
</protein>
<reference evidence="1" key="1">
    <citation type="submission" date="2023-06" db="EMBL/GenBank/DDBJ databases">
        <title>Genome sequence of Nocardioides sp. SOB44.</title>
        <authorList>
            <person name="Zhang G."/>
        </authorList>
    </citation>
    <scope>NUCLEOTIDE SEQUENCE</scope>
    <source>
        <strain evidence="1">SOB44</strain>
    </source>
</reference>
<sequence>VYCDRSIHRVRVTISQPFGSTSRIQQMDEEVTLTFKEFLDQDFVSTEAYEDTLKKMEEFDRQCCRTIHDTAIVRTLQHLSSNARTNSI</sequence>
<comment type="caution">
    <text evidence="1">The sequence shown here is derived from an EMBL/GenBank/DDBJ whole genome shotgun (WGS) entry which is preliminary data.</text>
</comment>
<accession>A0ABT8TWA3</accession>
<dbReference type="Proteomes" id="UP001168363">
    <property type="component" value="Unassembled WGS sequence"/>
</dbReference>
<evidence type="ECO:0000313" key="1">
    <source>
        <dbReference type="EMBL" id="MDO3398242.1"/>
    </source>
</evidence>
<name>A0ABT8TWA3_9ACTN</name>
<gene>
    <name evidence="1" type="ORF">QWJ41_21205</name>
</gene>
<dbReference type="RefSeq" id="WP_302710480.1">
    <property type="nucleotide sequence ID" value="NZ_JAULSC010000300.1"/>
</dbReference>
<dbReference type="EMBL" id="JAULSC010000300">
    <property type="protein sequence ID" value="MDO3398242.1"/>
    <property type="molecule type" value="Genomic_DNA"/>
</dbReference>
<organism evidence="1 2">
    <name type="scientific">Nocardioides cremeus</name>
    <dbReference type="NCBI Taxonomy" id="3058044"/>
    <lineage>
        <taxon>Bacteria</taxon>
        <taxon>Bacillati</taxon>
        <taxon>Actinomycetota</taxon>
        <taxon>Actinomycetes</taxon>
        <taxon>Propionibacteriales</taxon>
        <taxon>Nocardioidaceae</taxon>
        <taxon>Nocardioides</taxon>
    </lineage>
</organism>
<proteinExistence type="predicted"/>